<feature type="domain" description="PRD" evidence="6">
    <location>
        <begin position="288"/>
        <end position="395"/>
    </location>
</feature>
<dbReference type="Gene3D" id="1.10.10.10">
    <property type="entry name" value="Winged helix-like DNA-binding domain superfamily/Winged helix DNA-binding domain"/>
    <property type="match status" value="1"/>
</dbReference>
<name>A0ABS7V8L3_9GAMM</name>
<dbReference type="Gene3D" id="1.10.1790.10">
    <property type="entry name" value="PRD domain"/>
    <property type="match status" value="1"/>
</dbReference>
<keyword evidence="8" id="KW-1185">Reference proteome</keyword>
<dbReference type="EMBL" id="JAIRBT010000004">
    <property type="protein sequence ID" value="MBZ6065401.1"/>
    <property type="molecule type" value="Genomic_DNA"/>
</dbReference>
<dbReference type="InterPro" id="IPR016152">
    <property type="entry name" value="PTrfase/Anion_transptr"/>
</dbReference>
<comment type="caution">
    <text evidence="7">The sequence shown here is derived from an EMBL/GenBank/DDBJ whole genome shotgun (WGS) entry which is preliminary data.</text>
</comment>
<keyword evidence="2" id="KW-0805">Transcription regulation</keyword>
<dbReference type="Proteomes" id="UP000774958">
    <property type="component" value="Unassembled WGS sequence"/>
</dbReference>
<dbReference type="SUPFAM" id="SSF55804">
    <property type="entry name" value="Phoshotransferase/anion transport protein"/>
    <property type="match status" value="1"/>
</dbReference>
<dbReference type="InterPro" id="IPR036390">
    <property type="entry name" value="WH_DNA-bd_sf"/>
</dbReference>
<dbReference type="PROSITE" id="PS51094">
    <property type="entry name" value="PTS_EIIA_TYPE_2"/>
    <property type="match status" value="1"/>
</dbReference>
<proteinExistence type="predicted"/>
<dbReference type="PROSITE" id="PS51372">
    <property type="entry name" value="PRD_2"/>
    <property type="match status" value="1"/>
</dbReference>
<dbReference type="Pfam" id="PF08279">
    <property type="entry name" value="HTH_11"/>
    <property type="match status" value="1"/>
</dbReference>
<dbReference type="InterPro" id="IPR036634">
    <property type="entry name" value="PRD_sf"/>
</dbReference>
<protein>
    <submittedName>
        <fullName evidence="7">BglG family transcription antiterminator</fullName>
    </submittedName>
</protein>
<dbReference type="Gene3D" id="3.40.50.2300">
    <property type="match status" value="1"/>
</dbReference>
<dbReference type="SUPFAM" id="SSF63520">
    <property type="entry name" value="PTS-regulatory domain, PRD"/>
    <property type="match status" value="1"/>
</dbReference>
<dbReference type="Pfam" id="PF00359">
    <property type="entry name" value="PTS_EIIA_2"/>
    <property type="match status" value="1"/>
</dbReference>
<evidence type="ECO:0000256" key="1">
    <source>
        <dbReference type="ARBA" id="ARBA00022737"/>
    </source>
</evidence>
<evidence type="ECO:0000256" key="2">
    <source>
        <dbReference type="ARBA" id="ARBA00023015"/>
    </source>
</evidence>
<dbReference type="SUPFAM" id="SSF46785">
    <property type="entry name" value="Winged helix' DNA-binding domain"/>
    <property type="match status" value="1"/>
</dbReference>
<dbReference type="PANTHER" id="PTHR30185:SF13">
    <property type="entry name" value="LICABCH OPERON REGULATOR-RELATED"/>
    <property type="match status" value="1"/>
</dbReference>
<dbReference type="InterPro" id="IPR036388">
    <property type="entry name" value="WH-like_DNA-bd_sf"/>
</dbReference>
<dbReference type="InterPro" id="IPR011608">
    <property type="entry name" value="PRD"/>
</dbReference>
<sequence>MATFPHPRLRQLFEALRQETLSQEELARRLQVSTRTVRSDVALLNEIIAPHGAHLAHSRGEGYQLTRFDPARFERLQRRLDEELALPRTSRERVIHLMVLLLGAERGIKLDELADTWYLSRTALQGDMGEVRERLARFGLQVESRAHQGLQLVGDELAIRACLAQLLAQELREGQPIQTLLHLLCPSHTLGVVREQIQPLLDLSPLRFSDDSRQQLALYCAIVLARLAAGKSQPTLSCSEICPQAVTLARTILSTLPTLTEPGSGEISLLAIQLQGRASLPAGLLTALQEQEGRELVKHLLEHIAIQYGYELGDDDQLARDLLNHVLPMLLRVRYHIASHNPLTDHIKQHYPLAYDITLGALAEWCHHKHYDFTDHEIGYLVIHVGVGLERRYDIGYRRPPRALLVCDGENATARLLEARIRRDYPQLALEVIWSLRDYEARAELDADFVISTSRLEEKGLPLLQLHPFPTQAQLEQLGKLVLSDRTRPYLLNKYFSPHHFLYLEETMSQAALFRHLCHQLEHEGSVPPEFHASLCERERIVSTWLGDGIATPHSLALLAHQTCVYTVLAPEGIEWGQGERAQVIFLLAIGHSDYEEAMGIYDIFLTLMNEKASRDLLACHDFTAFYKAARRLLD</sequence>
<feature type="domain" description="PTS EIIA type-2" evidence="5">
    <location>
        <begin position="494"/>
        <end position="633"/>
    </location>
</feature>
<reference evidence="7 8" key="1">
    <citation type="submission" date="2021-09" db="EMBL/GenBank/DDBJ databases">
        <title>Aeromonas schubertii isolated from Asian sea bass.</title>
        <authorList>
            <person name="Pinpimai K."/>
        </authorList>
    </citation>
    <scope>NUCLEOTIDE SEQUENCE [LARGE SCALE GENOMIC DNA]</scope>
    <source>
        <strain evidence="7 8">CHULA2021a</strain>
    </source>
</reference>
<dbReference type="InterPro" id="IPR007737">
    <property type="entry name" value="Mga_HTH"/>
</dbReference>
<dbReference type="InterPro" id="IPR050661">
    <property type="entry name" value="BglG_antiterminators"/>
</dbReference>
<accession>A0ABS7V8L3</accession>
<keyword evidence="1" id="KW-0677">Repeat</keyword>
<evidence type="ECO:0000259" key="6">
    <source>
        <dbReference type="PROSITE" id="PS51372"/>
    </source>
</evidence>
<dbReference type="Pfam" id="PF00874">
    <property type="entry name" value="PRD"/>
    <property type="match status" value="1"/>
</dbReference>
<evidence type="ECO:0000313" key="7">
    <source>
        <dbReference type="EMBL" id="MBZ6065401.1"/>
    </source>
</evidence>
<keyword evidence="3" id="KW-0010">Activator</keyword>
<gene>
    <name evidence="7" type="ORF">LA374_04120</name>
</gene>
<dbReference type="Gene3D" id="3.40.930.10">
    <property type="entry name" value="Mannitol-specific EII, Chain A"/>
    <property type="match status" value="1"/>
</dbReference>
<evidence type="ECO:0000313" key="8">
    <source>
        <dbReference type="Proteomes" id="UP000774958"/>
    </source>
</evidence>
<dbReference type="CDD" id="cd05568">
    <property type="entry name" value="PTS_IIB_bgl_like"/>
    <property type="match status" value="1"/>
</dbReference>
<evidence type="ECO:0000259" key="5">
    <source>
        <dbReference type="PROSITE" id="PS51094"/>
    </source>
</evidence>
<dbReference type="InterPro" id="IPR002178">
    <property type="entry name" value="PTS_EIIA_type-2_dom"/>
</dbReference>
<dbReference type="RefSeq" id="WP_224162248.1">
    <property type="nucleotide sequence ID" value="NZ_JAIRBT010000004.1"/>
</dbReference>
<evidence type="ECO:0000256" key="4">
    <source>
        <dbReference type="ARBA" id="ARBA00023163"/>
    </source>
</evidence>
<keyword evidence="4" id="KW-0804">Transcription</keyword>
<dbReference type="InterPro" id="IPR013196">
    <property type="entry name" value="HTH_11"/>
</dbReference>
<dbReference type="Pfam" id="PF05043">
    <property type="entry name" value="Mga"/>
    <property type="match status" value="1"/>
</dbReference>
<evidence type="ECO:0000256" key="3">
    <source>
        <dbReference type="ARBA" id="ARBA00023159"/>
    </source>
</evidence>
<organism evidence="7 8">
    <name type="scientific">Aeromonas schubertii</name>
    <dbReference type="NCBI Taxonomy" id="652"/>
    <lineage>
        <taxon>Bacteria</taxon>
        <taxon>Pseudomonadati</taxon>
        <taxon>Pseudomonadota</taxon>
        <taxon>Gammaproteobacteria</taxon>
        <taxon>Aeromonadales</taxon>
        <taxon>Aeromonadaceae</taxon>
        <taxon>Aeromonas</taxon>
    </lineage>
</organism>
<dbReference type="PANTHER" id="PTHR30185">
    <property type="entry name" value="CRYPTIC BETA-GLUCOSIDE BGL OPERON ANTITERMINATOR"/>
    <property type="match status" value="1"/>
</dbReference>